<name>A0A8H6MPN7_9PEZI</name>
<reference evidence="2 3" key="1">
    <citation type="journal article" date="2020" name="Phytopathology">
        <title>Genome Sequence Resources of Colletotrichum truncatum, C. plurivorum, C. musicola, and C. sojae: Four Species Pathogenic to Soybean (Glycine max).</title>
        <authorList>
            <person name="Rogerio F."/>
            <person name="Boufleur T.R."/>
            <person name="Ciampi-Guillardi M."/>
            <person name="Sukno S.A."/>
            <person name="Thon M.R."/>
            <person name="Massola Junior N.S."/>
            <person name="Baroncelli R."/>
        </authorList>
    </citation>
    <scope>NUCLEOTIDE SEQUENCE [LARGE SCALE GENOMIC DNA]</scope>
    <source>
        <strain evidence="2 3">LFN0009</strain>
    </source>
</reference>
<dbReference type="EMBL" id="WIGN01000230">
    <property type="protein sequence ID" value="KAF6803688.1"/>
    <property type="molecule type" value="Genomic_DNA"/>
</dbReference>
<gene>
    <name evidence="2" type="ORF">CSOJ01_10709</name>
</gene>
<evidence type="ECO:0000313" key="3">
    <source>
        <dbReference type="Proteomes" id="UP000652219"/>
    </source>
</evidence>
<organism evidence="2 3">
    <name type="scientific">Colletotrichum sojae</name>
    <dbReference type="NCBI Taxonomy" id="2175907"/>
    <lineage>
        <taxon>Eukaryota</taxon>
        <taxon>Fungi</taxon>
        <taxon>Dikarya</taxon>
        <taxon>Ascomycota</taxon>
        <taxon>Pezizomycotina</taxon>
        <taxon>Sordariomycetes</taxon>
        <taxon>Hypocreomycetidae</taxon>
        <taxon>Glomerellales</taxon>
        <taxon>Glomerellaceae</taxon>
        <taxon>Colletotrichum</taxon>
        <taxon>Colletotrichum orchidearum species complex</taxon>
    </lineage>
</organism>
<evidence type="ECO:0000256" key="1">
    <source>
        <dbReference type="SAM" id="MobiDB-lite"/>
    </source>
</evidence>
<comment type="caution">
    <text evidence="2">The sequence shown here is derived from an EMBL/GenBank/DDBJ whole genome shotgun (WGS) entry which is preliminary data.</text>
</comment>
<dbReference type="Proteomes" id="UP000652219">
    <property type="component" value="Unassembled WGS sequence"/>
</dbReference>
<feature type="compositionally biased region" description="Acidic residues" evidence="1">
    <location>
        <begin position="1"/>
        <end position="12"/>
    </location>
</feature>
<keyword evidence="3" id="KW-1185">Reference proteome</keyword>
<accession>A0A8H6MPN7</accession>
<dbReference type="AlphaFoldDB" id="A0A8H6MPN7"/>
<sequence>MAWMEDLVELDLGEPLPTPSDTTKLSSTQRLDSCGGRDQKATQGTNTHTTPPPSSRAGHPSPAIPTYNSHRQDSFQAKYAGRPSVTARGFGAWGLSRLTGGFPLRTQCSARVRQDGREVGDCENSDDSDE</sequence>
<evidence type="ECO:0000313" key="2">
    <source>
        <dbReference type="EMBL" id="KAF6803688.1"/>
    </source>
</evidence>
<proteinExistence type="predicted"/>
<feature type="compositionally biased region" description="Polar residues" evidence="1">
    <location>
        <begin position="19"/>
        <end position="31"/>
    </location>
</feature>
<feature type="region of interest" description="Disordered" evidence="1">
    <location>
        <begin position="1"/>
        <end position="74"/>
    </location>
</feature>
<protein>
    <submittedName>
        <fullName evidence="2">Uncharacterized protein</fullName>
    </submittedName>
</protein>